<organism evidence="1 2">
    <name type="scientific">Calidithermus roseus</name>
    <dbReference type="NCBI Taxonomy" id="1644118"/>
    <lineage>
        <taxon>Bacteria</taxon>
        <taxon>Thermotogati</taxon>
        <taxon>Deinococcota</taxon>
        <taxon>Deinococci</taxon>
        <taxon>Thermales</taxon>
        <taxon>Thermaceae</taxon>
        <taxon>Calidithermus</taxon>
    </lineage>
</organism>
<comment type="caution">
    <text evidence="1">The sequence shown here is derived from an EMBL/GenBank/DDBJ whole genome shotgun (WGS) entry which is preliminary data.</text>
</comment>
<dbReference type="Proteomes" id="UP000265341">
    <property type="component" value="Unassembled WGS sequence"/>
</dbReference>
<accession>A0A399F2U9</accession>
<sequence>MADPAQLLRQAGLNAQALEPLAGGGMGEVWRAGRYTNLR</sequence>
<reference evidence="1 2" key="1">
    <citation type="submission" date="2018-08" db="EMBL/GenBank/DDBJ databases">
        <title>Meiothermus roseus NBRC 110900 genome sequencing project.</title>
        <authorList>
            <person name="Da Costa M.S."/>
            <person name="Albuquerque L."/>
            <person name="Raposo P."/>
            <person name="Froufe H.J.C."/>
            <person name="Barroso C.S."/>
            <person name="Egas C."/>
        </authorList>
    </citation>
    <scope>NUCLEOTIDE SEQUENCE [LARGE SCALE GENOMIC DNA]</scope>
    <source>
        <strain evidence="1 2">NBRC 110900</strain>
    </source>
</reference>
<dbReference type="AlphaFoldDB" id="A0A399F2U9"/>
<evidence type="ECO:0000313" key="1">
    <source>
        <dbReference type="EMBL" id="RIH88941.1"/>
    </source>
</evidence>
<keyword evidence="2" id="KW-1185">Reference proteome</keyword>
<protein>
    <submittedName>
        <fullName evidence="1">Uncharacterized protein</fullName>
    </submittedName>
</protein>
<proteinExistence type="predicted"/>
<dbReference type="EMBL" id="QWLA01000006">
    <property type="protein sequence ID" value="RIH88941.1"/>
    <property type="molecule type" value="Genomic_DNA"/>
</dbReference>
<gene>
    <name evidence="1" type="ORF">Mrose_00547</name>
</gene>
<name>A0A399F2U9_9DEIN</name>
<evidence type="ECO:0000313" key="2">
    <source>
        <dbReference type="Proteomes" id="UP000265341"/>
    </source>
</evidence>